<dbReference type="Pfam" id="PF00072">
    <property type="entry name" value="Response_reg"/>
    <property type="match status" value="1"/>
</dbReference>
<dbReference type="CDD" id="cd00156">
    <property type="entry name" value="REC"/>
    <property type="match status" value="1"/>
</dbReference>
<dbReference type="Proteomes" id="UP000811899">
    <property type="component" value="Unassembled WGS sequence"/>
</dbReference>
<dbReference type="Gene3D" id="3.30.70.270">
    <property type="match status" value="1"/>
</dbReference>
<name>A0AAW4LBZ9_9BACT</name>
<dbReference type="SMART" id="SM00448">
    <property type="entry name" value="REC"/>
    <property type="match status" value="1"/>
</dbReference>
<dbReference type="GO" id="GO:0052621">
    <property type="term" value="F:diguanylate cyclase activity"/>
    <property type="evidence" value="ECO:0007669"/>
    <property type="project" value="UniProtKB-EC"/>
</dbReference>
<keyword evidence="7" id="KW-1185">Reference proteome</keyword>
<comment type="caution">
    <text evidence="6">The sequence shown here is derived from an EMBL/GenBank/DDBJ whole genome shotgun (WGS) entry which is preliminary data.</text>
</comment>
<dbReference type="SUPFAM" id="SSF55073">
    <property type="entry name" value="Nucleotide cyclase"/>
    <property type="match status" value="1"/>
</dbReference>
<dbReference type="NCBIfam" id="TIGR00229">
    <property type="entry name" value="sensory_box"/>
    <property type="match status" value="1"/>
</dbReference>
<dbReference type="PROSITE" id="PS50887">
    <property type="entry name" value="GGDEF"/>
    <property type="match status" value="1"/>
</dbReference>
<dbReference type="Gene3D" id="3.30.450.20">
    <property type="entry name" value="PAS domain"/>
    <property type="match status" value="1"/>
</dbReference>
<dbReference type="SUPFAM" id="SSF55785">
    <property type="entry name" value="PYP-like sensor domain (PAS domain)"/>
    <property type="match status" value="1"/>
</dbReference>
<dbReference type="InterPro" id="IPR001610">
    <property type="entry name" value="PAC"/>
</dbReference>
<dbReference type="SMART" id="SM00091">
    <property type="entry name" value="PAS"/>
    <property type="match status" value="1"/>
</dbReference>
<feature type="domain" description="PAS" evidence="3">
    <location>
        <begin position="137"/>
        <end position="181"/>
    </location>
</feature>
<dbReference type="AlphaFoldDB" id="A0AAW4LBZ9"/>
<dbReference type="PROSITE" id="PS50110">
    <property type="entry name" value="RESPONSE_REGULATORY"/>
    <property type="match status" value="1"/>
</dbReference>
<dbReference type="InterPro" id="IPR043128">
    <property type="entry name" value="Rev_trsase/Diguanyl_cyclase"/>
</dbReference>
<evidence type="ECO:0000259" key="4">
    <source>
        <dbReference type="PROSITE" id="PS50113"/>
    </source>
</evidence>
<dbReference type="EMBL" id="JAHCVJ010000005">
    <property type="protein sequence ID" value="MBT0665392.1"/>
    <property type="molecule type" value="Genomic_DNA"/>
</dbReference>
<dbReference type="PANTHER" id="PTHR44757:SF2">
    <property type="entry name" value="BIOFILM ARCHITECTURE MAINTENANCE PROTEIN MBAA"/>
    <property type="match status" value="1"/>
</dbReference>
<dbReference type="CDD" id="cd00130">
    <property type="entry name" value="PAS"/>
    <property type="match status" value="1"/>
</dbReference>
<dbReference type="InterPro" id="IPR011006">
    <property type="entry name" value="CheY-like_superfamily"/>
</dbReference>
<reference evidence="6 7" key="1">
    <citation type="submission" date="2021-05" db="EMBL/GenBank/DDBJ databases">
        <title>The draft genome of Geobacter pelophilus DSM 12255.</title>
        <authorList>
            <person name="Xu Z."/>
            <person name="Masuda Y."/>
            <person name="Itoh H."/>
            <person name="Senoo K."/>
        </authorList>
    </citation>
    <scope>NUCLEOTIDE SEQUENCE [LARGE SCALE GENOMIC DNA]</scope>
    <source>
        <strain evidence="6 7">DSM 12255</strain>
    </source>
</reference>
<dbReference type="InterPro" id="IPR001789">
    <property type="entry name" value="Sig_transdc_resp-reg_receiver"/>
</dbReference>
<dbReference type="PROSITE" id="PS50112">
    <property type="entry name" value="PAS"/>
    <property type="match status" value="1"/>
</dbReference>
<dbReference type="InterPro" id="IPR000014">
    <property type="entry name" value="PAS"/>
</dbReference>
<dbReference type="EC" id="2.7.7.65" evidence="6"/>
<evidence type="ECO:0000313" key="7">
    <source>
        <dbReference type="Proteomes" id="UP000811899"/>
    </source>
</evidence>
<keyword evidence="6" id="KW-0808">Transferase</keyword>
<evidence type="ECO:0000259" key="5">
    <source>
        <dbReference type="PROSITE" id="PS50887"/>
    </source>
</evidence>
<dbReference type="PROSITE" id="PS50113">
    <property type="entry name" value="PAC"/>
    <property type="match status" value="1"/>
</dbReference>
<keyword evidence="1" id="KW-0597">Phosphoprotein</keyword>
<dbReference type="PANTHER" id="PTHR44757">
    <property type="entry name" value="DIGUANYLATE CYCLASE DGCP"/>
    <property type="match status" value="1"/>
</dbReference>
<dbReference type="NCBIfam" id="TIGR00254">
    <property type="entry name" value="GGDEF"/>
    <property type="match status" value="1"/>
</dbReference>
<dbReference type="InterPro" id="IPR000160">
    <property type="entry name" value="GGDEF_dom"/>
</dbReference>
<dbReference type="SMART" id="SM00267">
    <property type="entry name" value="GGDEF"/>
    <property type="match status" value="1"/>
</dbReference>
<dbReference type="SUPFAM" id="SSF52172">
    <property type="entry name" value="CheY-like"/>
    <property type="match status" value="1"/>
</dbReference>
<dbReference type="InterPro" id="IPR035965">
    <property type="entry name" value="PAS-like_dom_sf"/>
</dbReference>
<proteinExistence type="predicted"/>
<dbReference type="Pfam" id="PF00990">
    <property type="entry name" value="GGDEF"/>
    <property type="match status" value="1"/>
</dbReference>
<evidence type="ECO:0000256" key="1">
    <source>
        <dbReference type="PROSITE-ProRule" id="PRU00169"/>
    </source>
</evidence>
<evidence type="ECO:0000259" key="2">
    <source>
        <dbReference type="PROSITE" id="PS50110"/>
    </source>
</evidence>
<dbReference type="InterPro" id="IPR000700">
    <property type="entry name" value="PAS-assoc_C"/>
</dbReference>
<dbReference type="Gene3D" id="3.40.50.2300">
    <property type="match status" value="1"/>
</dbReference>
<feature type="modified residue" description="4-aspartylphosphate" evidence="1">
    <location>
        <position position="58"/>
    </location>
</feature>
<accession>A0AAW4LBZ9</accession>
<dbReference type="RefSeq" id="WP_214172156.1">
    <property type="nucleotide sequence ID" value="NZ_JAHCVJ010000005.1"/>
</dbReference>
<evidence type="ECO:0000259" key="3">
    <source>
        <dbReference type="PROSITE" id="PS50112"/>
    </source>
</evidence>
<dbReference type="CDD" id="cd01949">
    <property type="entry name" value="GGDEF"/>
    <property type="match status" value="1"/>
</dbReference>
<protein>
    <submittedName>
        <fullName evidence="6">Diguanylate cyclase</fullName>
        <ecNumber evidence="6">2.7.7.65</ecNumber>
    </submittedName>
</protein>
<gene>
    <name evidence="6" type="ORF">KI809_13880</name>
</gene>
<dbReference type="InterPro" id="IPR052155">
    <property type="entry name" value="Biofilm_reg_signaling"/>
</dbReference>
<feature type="domain" description="PAC" evidence="4">
    <location>
        <begin position="207"/>
        <end position="259"/>
    </location>
</feature>
<sequence length="426" mass="47667">MPDRVIKMLLVEDSPEDAELLLWHLRKNGIEAEWERVDSSSDMFGALERGGWDVIVSDYIMPGFSGLEALELVKSRGEDIPFIIVSGKVGEDTAVEAMKAGAHDYILKGNLARLAPAIHRELAESEMRRQRIMTEKELRTLKHAIETIPVGVTIADMAGKIIFTNQAEADMHGYSVDELLGCNVRIFSTPECRKEWRRGDVKDYACLRRETVNIRKDGTEFPVYLISSVVLDASGAPVAVITACEDITERKKAEERLRYMSTHDTLTGFYNRAFFEEEIRRLKEQRLCPVSVIMVDVDGLKEVNDTLGHAAGDKVLKQTASVLLSVFRSEDIVARIGGDEFVVILPGAEQHVAEKAMTRIRDVLEQARCSFVGIGLSLSLGAATAHDTEELEDALKLADERMYQDKLTKSSRKKAASLNDRRLLDR</sequence>
<evidence type="ECO:0000313" key="6">
    <source>
        <dbReference type="EMBL" id="MBT0665392.1"/>
    </source>
</evidence>
<dbReference type="InterPro" id="IPR029787">
    <property type="entry name" value="Nucleotide_cyclase"/>
</dbReference>
<dbReference type="Pfam" id="PF13426">
    <property type="entry name" value="PAS_9"/>
    <property type="match status" value="1"/>
</dbReference>
<dbReference type="SMART" id="SM00086">
    <property type="entry name" value="PAC"/>
    <property type="match status" value="1"/>
</dbReference>
<dbReference type="GO" id="GO:0000160">
    <property type="term" value="P:phosphorelay signal transduction system"/>
    <property type="evidence" value="ECO:0007669"/>
    <property type="project" value="InterPro"/>
</dbReference>
<keyword evidence="6" id="KW-0548">Nucleotidyltransferase</keyword>
<organism evidence="6 7">
    <name type="scientific">Geoanaerobacter pelophilus</name>
    <dbReference type="NCBI Taxonomy" id="60036"/>
    <lineage>
        <taxon>Bacteria</taxon>
        <taxon>Pseudomonadati</taxon>
        <taxon>Thermodesulfobacteriota</taxon>
        <taxon>Desulfuromonadia</taxon>
        <taxon>Geobacterales</taxon>
        <taxon>Geobacteraceae</taxon>
        <taxon>Geoanaerobacter</taxon>
    </lineage>
</organism>
<feature type="domain" description="GGDEF" evidence="5">
    <location>
        <begin position="288"/>
        <end position="420"/>
    </location>
</feature>
<feature type="domain" description="Response regulatory" evidence="2">
    <location>
        <begin position="7"/>
        <end position="123"/>
    </location>
</feature>